<dbReference type="Proteomes" id="UP000321304">
    <property type="component" value="Unassembled WGS sequence"/>
</dbReference>
<dbReference type="GO" id="GO:0008641">
    <property type="term" value="F:ubiquitin-like modifier activating enzyme activity"/>
    <property type="evidence" value="ECO:0007669"/>
    <property type="project" value="InterPro"/>
</dbReference>
<reference evidence="2 3" key="1">
    <citation type="submission" date="2019-06" db="EMBL/GenBank/DDBJ databases">
        <title>Genomic Encyclopedia of Type Strains, Phase IV (KMG-V): Genome sequencing to study the core and pangenomes of soil and plant-associated prokaryotes.</title>
        <authorList>
            <person name="Whitman W."/>
        </authorList>
    </citation>
    <scope>NUCLEOTIDE SEQUENCE [LARGE SCALE GENOMIC DNA]</scope>
    <source>
        <strain evidence="2 3">BR 10355</strain>
    </source>
</reference>
<dbReference type="Gene3D" id="3.40.50.720">
    <property type="entry name" value="NAD(P)-binding Rossmann-like Domain"/>
    <property type="match status" value="1"/>
</dbReference>
<proteinExistence type="predicted"/>
<organism evidence="2 3">
    <name type="scientific">Bradyrhizobium macuxiense</name>
    <dbReference type="NCBI Taxonomy" id="1755647"/>
    <lineage>
        <taxon>Bacteria</taxon>
        <taxon>Pseudomonadati</taxon>
        <taxon>Pseudomonadota</taxon>
        <taxon>Alphaproteobacteria</taxon>
        <taxon>Hyphomicrobiales</taxon>
        <taxon>Nitrobacteraceae</taxon>
        <taxon>Bradyrhizobium</taxon>
    </lineage>
</organism>
<feature type="region of interest" description="Disordered" evidence="1">
    <location>
        <begin position="55"/>
        <end position="74"/>
    </location>
</feature>
<name>A0A560KUX9_9BRAD</name>
<gene>
    <name evidence="2" type="ORF">FBZ93_12543</name>
</gene>
<comment type="caution">
    <text evidence="2">The sequence shown here is derived from an EMBL/GenBank/DDBJ whole genome shotgun (WGS) entry which is preliminary data.</text>
</comment>
<evidence type="ECO:0000256" key="1">
    <source>
        <dbReference type="SAM" id="MobiDB-lite"/>
    </source>
</evidence>
<sequence length="189" mass="21406">MFLVPLIPPVAMIGRGSVGSKMAMQLARSGAKISAVSDDGQLRPHHLARHALARAEHAGSKASEPAKEFELREQKNRSNRAMRSWIWRREKHANRSCQWKPHTRSTQLRLSVFARLCRPSRQRISNPALPSQRYSDAGTAAFSLKVPPSRWQRLRKGWIQFDVTRITVTAGSESHRYAPDGRYGSPDSW</sequence>
<dbReference type="EMBL" id="VITY01000025">
    <property type="protein sequence ID" value="TWB86917.1"/>
    <property type="molecule type" value="Genomic_DNA"/>
</dbReference>
<dbReference type="AlphaFoldDB" id="A0A560KUX9"/>
<protein>
    <submittedName>
        <fullName evidence="2">ThiF family protein</fullName>
    </submittedName>
</protein>
<dbReference type="SUPFAM" id="SSF69572">
    <property type="entry name" value="Activating enzymes of the ubiquitin-like proteins"/>
    <property type="match status" value="1"/>
</dbReference>
<dbReference type="OrthoDB" id="7516877at2"/>
<evidence type="ECO:0000313" key="2">
    <source>
        <dbReference type="EMBL" id="TWB86917.1"/>
    </source>
</evidence>
<keyword evidence="3" id="KW-1185">Reference proteome</keyword>
<evidence type="ECO:0000313" key="3">
    <source>
        <dbReference type="Proteomes" id="UP000321304"/>
    </source>
</evidence>
<accession>A0A560KUX9</accession>
<dbReference type="InterPro" id="IPR035985">
    <property type="entry name" value="Ubiquitin-activating_enz"/>
</dbReference>